<evidence type="ECO:0000259" key="2">
    <source>
        <dbReference type="Pfam" id="PF25148"/>
    </source>
</evidence>
<dbReference type="STRING" id="1423959.SAMN05444407_108140"/>
<protein>
    <submittedName>
        <fullName evidence="5">Uncharacterized protein</fullName>
    </submittedName>
</protein>
<evidence type="ECO:0000313" key="4">
    <source>
        <dbReference type="EMBL" id="OCA77804.1"/>
    </source>
</evidence>
<reference evidence="5 7" key="2">
    <citation type="submission" date="2016-11" db="EMBL/GenBank/DDBJ databases">
        <authorList>
            <person name="Jaros S."/>
            <person name="Januszkiewicz K."/>
            <person name="Wedrychowicz H."/>
        </authorList>
    </citation>
    <scope>NUCLEOTIDE SEQUENCE [LARGE SCALE GENOMIC DNA]</scope>
    <source>
        <strain evidence="5 7">DSM 27621</strain>
    </source>
</reference>
<dbReference type="EMBL" id="FRBM01000008">
    <property type="protein sequence ID" value="SHM00464.1"/>
    <property type="molecule type" value="Genomic_DNA"/>
</dbReference>
<evidence type="ECO:0000259" key="1">
    <source>
        <dbReference type="Pfam" id="PF20103"/>
    </source>
</evidence>
<dbReference type="InterPro" id="IPR045472">
    <property type="entry name" value="DUF6493"/>
</dbReference>
<evidence type="ECO:0000313" key="7">
    <source>
        <dbReference type="Proteomes" id="UP000184069"/>
    </source>
</evidence>
<dbReference type="OrthoDB" id="1236885at2"/>
<dbReference type="RefSeq" id="WP_066697769.1">
    <property type="nucleotide sequence ID" value="NZ_FRBM01000008.1"/>
</dbReference>
<organism evidence="5 7">
    <name type="scientific">Chryseobacterium contaminans</name>
    <dbReference type="NCBI Taxonomy" id="1423959"/>
    <lineage>
        <taxon>Bacteria</taxon>
        <taxon>Pseudomonadati</taxon>
        <taxon>Bacteroidota</taxon>
        <taxon>Flavobacteriia</taxon>
        <taxon>Flavobacteriales</taxon>
        <taxon>Weeksellaceae</taxon>
        <taxon>Chryseobacterium group</taxon>
        <taxon>Chryseobacterium</taxon>
    </lineage>
</organism>
<feature type="domain" description="DUF7824" evidence="2">
    <location>
        <begin position="376"/>
        <end position="582"/>
    </location>
</feature>
<dbReference type="Proteomes" id="UP000093508">
    <property type="component" value="Unassembled WGS sequence"/>
</dbReference>
<name>A0A1M7F8S4_9FLAO</name>
<accession>A0A1M7F8S4</accession>
<reference evidence="4 6" key="1">
    <citation type="submission" date="2016-07" db="EMBL/GenBank/DDBJ databases">
        <authorList>
            <person name="Jeong J.-J."/>
            <person name="Kim D.W."/>
            <person name="Sang M.K."/>
            <person name="Choi I.-G."/>
            <person name="Kim K.D."/>
        </authorList>
    </citation>
    <scope>NUCLEOTIDE SEQUENCE [LARGE SCALE GENOMIC DNA]</scope>
    <source>
        <strain evidence="4 6">C-26</strain>
    </source>
</reference>
<dbReference type="Proteomes" id="UP000184069">
    <property type="component" value="Unassembled WGS sequence"/>
</dbReference>
<dbReference type="Pfam" id="PF25148">
    <property type="entry name" value="DUF7824"/>
    <property type="match status" value="1"/>
</dbReference>
<dbReference type="InterPro" id="IPR056727">
    <property type="entry name" value="DUF7825"/>
</dbReference>
<evidence type="ECO:0000313" key="5">
    <source>
        <dbReference type="EMBL" id="SHM00464.1"/>
    </source>
</evidence>
<dbReference type="Pfam" id="PF20103">
    <property type="entry name" value="DUF6493"/>
    <property type="match status" value="1"/>
</dbReference>
<sequence>MLIDEEFKTIYLNYKIKEIIPFLKELTPKDKKEIAATLKKHINKEWGHNTISVLAALACSKTKDEYEKMRTGFYSIPVELVDELFETDVPDWIGGSHQFLDGFDYLKVLEWEQKGYLTLNDDMWASMLSSSSRKEETLFSYPVTLESHIWFLFEHECNITSIYRDRNWKDILKNLVQENKINRSRVLKASLAAINFNFSKEHNTWFLELFAYLEPTPKEILALQDELFMIFHSTQHSLFPGLLKIISPVITEKDFKTEDFLRATASLMTLPTKNIINALLQVLEKIAKDNKKYHEAACLFLMPVFLNKDKTLQTKAAKIIAKYGDPKSGKVREELTFYTASLLSDAQVLLDKFFVESEVIVNKEEQSFEARPWHISQPIASIETIDDFIFLASQVFNNNETYHLGLFLDALIKFNTAFDDEHFNKLEPVFNVAFKRKDTTGFQHLLATFVINYGLLKQKNKLKVLSDAYLGFPALENWSEKRTPFIFKAYQQLLLGVFEFLKENKHLPLLSVPEYTPCWITITTLVDKLKIYQQQGDKPIPFDLEIAWLRVEKINLEKGKQYAKEQLNEEYFDLLKPVFEQNYFKDHYEKEFLDGSFDWKLGYKKIYKWNSTEEIPQSLISIENNTELPENASFLDHLFNSYHTIYQDDLIRTLYTAPYFSGSLAARKYNGDLSCSTYQYDIKGNIKFLDAWMKLNLPFQPAHYLVLSAGLFHKDKTFSGIAFEALINKTVSEDFNIQELGIIIGKKINFEWAPVKRFTDGLSGFINLSTSHNHAFEKLLISILTAVEKPVFNLKKLLELYYELLNQNRTRIDEKVAEVLKEWENENNLKKIIHQIKTHERKTL</sequence>
<dbReference type="InterPro" id="IPR056726">
    <property type="entry name" value="DUF7824"/>
</dbReference>
<evidence type="ECO:0000313" key="6">
    <source>
        <dbReference type="Proteomes" id="UP000093508"/>
    </source>
</evidence>
<proteinExistence type="predicted"/>
<feature type="domain" description="DUF6493" evidence="1">
    <location>
        <begin position="3"/>
        <end position="273"/>
    </location>
</feature>
<feature type="domain" description="DUF7825" evidence="3">
    <location>
        <begin position="624"/>
        <end position="837"/>
    </location>
</feature>
<dbReference type="Pfam" id="PF25149">
    <property type="entry name" value="DUF7825"/>
    <property type="match status" value="1"/>
</dbReference>
<dbReference type="AlphaFoldDB" id="A0A1M7F8S4"/>
<evidence type="ECO:0000259" key="3">
    <source>
        <dbReference type="Pfam" id="PF25149"/>
    </source>
</evidence>
<keyword evidence="6" id="KW-1185">Reference proteome</keyword>
<dbReference type="EMBL" id="MAYF01000311">
    <property type="protein sequence ID" value="OCA77804.1"/>
    <property type="molecule type" value="Genomic_DNA"/>
</dbReference>
<gene>
    <name evidence="4" type="ORF">BBH99_11035</name>
    <name evidence="5" type="ORF">SAMN05444407_108140</name>
</gene>